<dbReference type="SMART" id="SM00173">
    <property type="entry name" value="RAS"/>
    <property type="match status" value="1"/>
</dbReference>
<reference evidence="5 6" key="1">
    <citation type="journal article" date="2024" name="J Genomics">
        <title>Draft genome sequencing and assembly of Favolaschia claudopus CIRM-BRFM 2984 isolated from oak limbs.</title>
        <authorList>
            <person name="Navarro D."/>
            <person name="Drula E."/>
            <person name="Chaduli D."/>
            <person name="Cazenave R."/>
            <person name="Ahrendt S."/>
            <person name="Wang J."/>
            <person name="Lipzen A."/>
            <person name="Daum C."/>
            <person name="Barry K."/>
            <person name="Grigoriev I.V."/>
            <person name="Favel A."/>
            <person name="Rosso M.N."/>
            <person name="Martin F."/>
        </authorList>
    </citation>
    <scope>NUCLEOTIDE SEQUENCE [LARGE SCALE GENOMIC DNA]</scope>
    <source>
        <strain evidence="5 6">CIRM-BRFM 2984</strain>
    </source>
</reference>
<keyword evidence="6" id="KW-1185">Reference proteome</keyword>
<keyword evidence="5" id="KW-0132">Cell division</keyword>
<evidence type="ECO:0000256" key="1">
    <source>
        <dbReference type="ARBA" id="ARBA00010142"/>
    </source>
</evidence>
<evidence type="ECO:0000256" key="4">
    <source>
        <dbReference type="ARBA" id="ARBA00023134"/>
    </source>
</evidence>
<keyword evidence="2" id="KW-0488">Methylation</keyword>
<dbReference type="EMBL" id="JAWWNJ010000011">
    <property type="protein sequence ID" value="KAK7044616.1"/>
    <property type="molecule type" value="Genomic_DNA"/>
</dbReference>
<dbReference type="Pfam" id="PF00071">
    <property type="entry name" value="Ras"/>
    <property type="match status" value="2"/>
</dbReference>
<evidence type="ECO:0000313" key="5">
    <source>
        <dbReference type="EMBL" id="KAK7044616.1"/>
    </source>
</evidence>
<dbReference type="CDD" id="cd00157">
    <property type="entry name" value="Rho"/>
    <property type="match status" value="2"/>
</dbReference>
<dbReference type="InterPro" id="IPR001806">
    <property type="entry name" value="Small_GTPase"/>
</dbReference>
<dbReference type="GO" id="GO:0005525">
    <property type="term" value="F:GTP binding"/>
    <property type="evidence" value="ECO:0007669"/>
    <property type="project" value="UniProtKB-KW"/>
</dbReference>
<dbReference type="NCBIfam" id="TIGR00231">
    <property type="entry name" value="small_GTP"/>
    <property type="match status" value="2"/>
</dbReference>
<accession>A0AAW0CWU0</accession>
<dbReference type="InterPro" id="IPR005225">
    <property type="entry name" value="Small_GTP-bd"/>
</dbReference>
<dbReference type="Gene3D" id="3.40.50.300">
    <property type="entry name" value="P-loop containing nucleotide triphosphate hydrolases"/>
    <property type="match status" value="2"/>
</dbReference>
<proteinExistence type="inferred from homology"/>
<protein>
    <submittedName>
        <fullName evidence="5">Cell division control</fullName>
    </submittedName>
</protein>
<dbReference type="PRINTS" id="PR00449">
    <property type="entry name" value="RASTRNSFRMNG"/>
</dbReference>
<dbReference type="InterPro" id="IPR027417">
    <property type="entry name" value="P-loop_NTPase"/>
</dbReference>
<dbReference type="AlphaFoldDB" id="A0AAW0CWU0"/>
<sequence>MSSDLQPVMKKLVVLGDGAVGKSSLIVSRTTGVFPQHYVPTVCEIACDIQETTGTTNTGETCRLSIWDTAGGEDYDRLRPLSYPLTDIFLLCFAVTSHIGFLNIRDRWVPEVRHYCPNVPFLVVGTQIDLREDPTLLAQLAERKLRVVDTAEGERLAHEVGAAKYVECSALTHEGLSDVFDELYQMDSMIKIVVVGDRGVGKTSLLITQTTQKYPADYIPSFFHSCYTNIAVGPREYKLYYFDTSATQPEDDLLRPLTYPQTDVFLVCFSVAQPSSFHSIQKRWLPELHHHCSGVPCIVVGTQIDLRKADSDQGSASSESKFIKTEQGRQMVRKLGMTKYIECSAKTQQGVAMVFDEAATVAVAFRTCKGQKRTCVVL</sequence>
<dbReference type="GO" id="GO:0003924">
    <property type="term" value="F:GTPase activity"/>
    <property type="evidence" value="ECO:0007669"/>
    <property type="project" value="InterPro"/>
</dbReference>
<keyword evidence="3" id="KW-0547">Nucleotide-binding</keyword>
<organism evidence="5 6">
    <name type="scientific">Favolaschia claudopus</name>
    <dbReference type="NCBI Taxonomy" id="2862362"/>
    <lineage>
        <taxon>Eukaryota</taxon>
        <taxon>Fungi</taxon>
        <taxon>Dikarya</taxon>
        <taxon>Basidiomycota</taxon>
        <taxon>Agaricomycotina</taxon>
        <taxon>Agaricomycetes</taxon>
        <taxon>Agaricomycetidae</taxon>
        <taxon>Agaricales</taxon>
        <taxon>Marasmiineae</taxon>
        <taxon>Mycenaceae</taxon>
        <taxon>Favolaschia</taxon>
    </lineage>
</organism>
<dbReference type="Proteomes" id="UP001362999">
    <property type="component" value="Unassembled WGS sequence"/>
</dbReference>
<gene>
    <name evidence="5" type="ORF">R3P38DRAFT_3346948</name>
</gene>
<dbReference type="GO" id="GO:0051301">
    <property type="term" value="P:cell division"/>
    <property type="evidence" value="ECO:0007669"/>
    <property type="project" value="UniProtKB-KW"/>
</dbReference>
<dbReference type="SMART" id="SM00174">
    <property type="entry name" value="RHO"/>
    <property type="match status" value="2"/>
</dbReference>
<comment type="caution">
    <text evidence="5">The sequence shown here is derived from an EMBL/GenBank/DDBJ whole genome shotgun (WGS) entry which is preliminary data.</text>
</comment>
<dbReference type="PROSITE" id="PS51419">
    <property type="entry name" value="RAB"/>
    <property type="match status" value="1"/>
</dbReference>
<comment type="similarity">
    <text evidence="1">Belongs to the small GTPase superfamily. Rho family.</text>
</comment>
<dbReference type="SMART" id="SM00176">
    <property type="entry name" value="RAN"/>
    <property type="match status" value="1"/>
</dbReference>
<keyword evidence="5" id="KW-0131">Cell cycle</keyword>
<evidence type="ECO:0000256" key="2">
    <source>
        <dbReference type="ARBA" id="ARBA00022481"/>
    </source>
</evidence>
<evidence type="ECO:0000313" key="6">
    <source>
        <dbReference type="Proteomes" id="UP001362999"/>
    </source>
</evidence>
<dbReference type="GO" id="GO:0007264">
    <property type="term" value="P:small GTPase-mediated signal transduction"/>
    <property type="evidence" value="ECO:0007669"/>
    <property type="project" value="InterPro"/>
</dbReference>
<dbReference type="PROSITE" id="PS51421">
    <property type="entry name" value="RAS"/>
    <property type="match status" value="1"/>
</dbReference>
<evidence type="ECO:0000256" key="3">
    <source>
        <dbReference type="ARBA" id="ARBA00022741"/>
    </source>
</evidence>
<dbReference type="InterPro" id="IPR003578">
    <property type="entry name" value="Small_GTPase_Rho"/>
</dbReference>
<dbReference type="PANTHER" id="PTHR24072">
    <property type="entry name" value="RHO FAMILY GTPASE"/>
    <property type="match status" value="1"/>
</dbReference>
<dbReference type="SMART" id="SM00175">
    <property type="entry name" value="RAB"/>
    <property type="match status" value="2"/>
</dbReference>
<dbReference type="FunFam" id="3.40.50.300:FF:001179">
    <property type="entry name" value="Rho family GTPase"/>
    <property type="match status" value="2"/>
</dbReference>
<dbReference type="SUPFAM" id="SSF52540">
    <property type="entry name" value="P-loop containing nucleoside triphosphate hydrolases"/>
    <property type="match status" value="2"/>
</dbReference>
<keyword evidence="4" id="KW-0342">GTP-binding</keyword>
<dbReference type="PROSITE" id="PS51420">
    <property type="entry name" value="RHO"/>
    <property type="match status" value="2"/>
</dbReference>
<name>A0AAW0CWU0_9AGAR</name>